<evidence type="ECO:0000256" key="5">
    <source>
        <dbReference type="ARBA" id="ARBA00022741"/>
    </source>
</evidence>
<dbReference type="Proteomes" id="UP000323337">
    <property type="component" value="Unassembled WGS sequence"/>
</dbReference>
<dbReference type="InterPro" id="IPR005467">
    <property type="entry name" value="His_kinase_dom"/>
</dbReference>
<evidence type="ECO:0000256" key="8">
    <source>
        <dbReference type="ARBA" id="ARBA00023012"/>
    </source>
</evidence>
<keyword evidence="6" id="KW-0418">Kinase</keyword>
<dbReference type="InterPro" id="IPR004358">
    <property type="entry name" value="Sig_transdc_His_kin-like_C"/>
</dbReference>
<dbReference type="SUPFAM" id="SSF47384">
    <property type="entry name" value="Homodimeric domain of signal transducing histidine kinase"/>
    <property type="match status" value="1"/>
</dbReference>
<keyword evidence="9" id="KW-0472">Membrane</keyword>
<dbReference type="GO" id="GO:0000155">
    <property type="term" value="F:phosphorelay sensor kinase activity"/>
    <property type="evidence" value="ECO:0007669"/>
    <property type="project" value="InterPro"/>
</dbReference>
<protein>
    <recommendedName>
        <fullName evidence="2">histidine kinase</fullName>
        <ecNumber evidence="2">2.7.13.3</ecNumber>
    </recommendedName>
</protein>
<dbReference type="Gene3D" id="1.10.287.130">
    <property type="match status" value="1"/>
</dbReference>
<evidence type="ECO:0000256" key="7">
    <source>
        <dbReference type="ARBA" id="ARBA00022840"/>
    </source>
</evidence>
<name>A0A5D0MMG0_FLESI</name>
<dbReference type="SMART" id="SM00387">
    <property type="entry name" value="HATPase_c"/>
    <property type="match status" value="1"/>
</dbReference>
<dbReference type="EC" id="2.7.13.3" evidence="2"/>
<evidence type="ECO:0000256" key="6">
    <source>
        <dbReference type="ARBA" id="ARBA00022777"/>
    </source>
</evidence>
<dbReference type="SUPFAM" id="SSF55874">
    <property type="entry name" value="ATPase domain of HSP90 chaperone/DNA topoisomerase II/histidine kinase"/>
    <property type="match status" value="1"/>
</dbReference>
<dbReference type="InterPro" id="IPR036097">
    <property type="entry name" value="HisK_dim/P_sf"/>
</dbReference>
<evidence type="ECO:0000256" key="4">
    <source>
        <dbReference type="ARBA" id="ARBA00022679"/>
    </source>
</evidence>
<dbReference type="SMART" id="SM00388">
    <property type="entry name" value="HisKA"/>
    <property type="match status" value="1"/>
</dbReference>
<dbReference type="EMBL" id="VSIV01000193">
    <property type="protein sequence ID" value="TYB33135.1"/>
    <property type="molecule type" value="Genomic_DNA"/>
</dbReference>
<keyword evidence="3" id="KW-0597">Phosphoprotein</keyword>
<dbReference type="PANTHER" id="PTHR43065:SF10">
    <property type="entry name" value="PEROXIDE STRESS-ACTIVATED HISTIDINE KINASE MAK3"/>
    <property type="match status" value="1"/>
</dbReference>
<dbReference type="PRINTS" id="PR00344">
    <property type="entry name" value="BCTRLSENSOR"/>
</dbReference>
<dbReference type="Gene3D" id="3.30.565.10">
    <property type="entry name" value="Histidine kinase-like ATPase, C-terminal domain"/>
    <property type="match status" value="1"/>
</dbReference>
<dbReference type="Pfam" id="PF00512">
    <property type="entry name" value="HisKA"/>
    <property type="match status" value="1"/>
</dbReference>
<evidence type="ECO:0000259" key="10">
    <source>
        <dbReference type="PROSITE" id="PS50109"/>
    </source>
</evidence>
<keyword evidence="8" id="KW-0902">Two-component regulatory system</keyword>
<keyword evidence="9" id="KW-0812">Transmembrane</keyword>
<dbReference type="InterPro" id="IPR003594">
    <property type="entry name" value="HATPase_dom"/>
</dbReference>
<organism evidence="11 12">
    <name type="scientific">Flexistipes sinusarabici</name>
    <dbReference type="NCBI Taxonomy" id="2352"/>
    <lineage>
        <taxon>Bacteria</taxon>
        <taxon>Pseudomonadati</taxon>
        <taxon>Deferribacterota</taxon>
        <taxon>Deferribacteres</taxon>
        <taxon>Deferribacterales</taxon>
        <taxon>Flexistipitaceae</taxon>
        <taxon>Flexistipes</taxon>
    </lineage>
</organism>
<keyword evidence="7" id="KW-0067">ATP-binding</keyword>
<dbReference type="GO" id="GO:0005524">
    <property type="term" value="F:ATP binding"/>
    <property type="evidence" value="ECO:0007669"/>
    <property type="project" value="UniProtKB-KW"/>
</dbReference>
<evidence type="ECO:0000256" key="9">
    <source>
        <dbReference type="SAM" id="Phobius"/>
    </source>
</evidence>
<evidence type="ECO:0000256" key="1">
    <source>
        <dbReference type="ARBA" id="ARBA00000085"/>
    </source>
</evidence>
<dbReference type="Pfam" id="PF02518">
    <property type="entry name" value="HATPase_c"/>
    <property type="match status" value="1"/>
</dbReference>
<evidence type="ECO:0000256" key="3">
    <source>
        <dbReference type="ARBA" id="ARBA00022553"/>
    </source>
</evidence>
<dbReference type="InterPro" id="IPR036890">
    <property type="entry name" value="HATPase_C_sf"/>
</dbReference>
<dbReference type="PANTHER" id="PTHR43065">
    <property type="entry name" value="SENSOR HISTIDINE KINASE"/>
    <property type="match status" value="1"/>
</dbReference>
<gene>
    <name evidence="11" type="ORF">FXF49_07875</name>
</gene>
<keyword evidence="5" id="KW-0547">Nucleotide-binding</keyword>
<reference evidence="11 12" key="1">
    <citation type="submission" date="2019-08" db="EMBL/GenBank/DDBJ databases">
        <title>Genomic characterization of a novel candidate phylum (ARYD3) from a high temperature, high salinity tertiary oil reservoir in north central Oklahoma, USA.</title>
        <authorList>
            <person name="Youssef N.H."/>
            <person name="Yadav A."/>
            <person name="Elshahed M.S."/>
        </authorList>
    </citation>
    <scope>NUCLEOTIDE SEQUENCE [LARGE SCALE GENOMIC DNA]</scope>
    <source>
        <strain evidence="11">ARYD1</strain>
    </source>
</reference>
<dbReference type="PROSITE" id="PS50109">
    <property type="entry name" value="HIS_KIN"/>
    <property type="match status" value="1"/>
</dbReference>
<accession>A0A5D0MMG0</accession>
<evidence type="ECO:0000256" key="2">
    <source>
        <dbReference type="ARBA" id="ARBA00012438"/>
    </source>
</evidence>
<dbReference type="RefSeq" id="WP_303701349.1">
    <property type="nucleotide sequence ID" value="NZ_VSIV01000193.1"/>
</dbReference>
<sequence length="446" mass="50727">MGRYSRHLKIVLLIAIILTITTVILSVSSSLQSLKRYKENLVNFSEFVMRSFESGNRAFMMHEQFSRRTIEQFARDISKQKIIEDIVVYSESGKVILSVGEKKSSSYQGLTVRRSDNIEMVELPNSFFLFKRFNPFAGMPMGRMGGRMGGHMMGEGMMRMWGNSNGSSGDYYIGILLNKSEYSSMLQKSIVDVSQVVIQGILLVIIFFYSVRIIGEYERKSRKLQLAEREAEIGKFANVLAHEIKNPLSSMKGLINYSARKIESPELSEYLFQSLEEIDRLNKIVNDFLSFGSDMALEFQKIDLEKLINHIIELLEYDIKAKNLTVNVVGSSFEIYADKDKLMQAIMNLIINSVQGAPDNSDIYIKLDKKAKRAEITNEVKIKPRVNSEKLFEPFYTEKSKGTGLGMAVAKKILMLHQGKVNVISTDPFVVEMDFSGQNEKDFKDG</sequence>
<dbReference type="InterPro" id="IPR003661">
    <property type="entry name" value="HisK_dim/P_dom"/>
</dbReference>
<evidence type="ECO:0000313" key="12">
    <source>
        <dbReference type="Proteomes" id="UP000323337"/>
    </source>
</evidence>
<dbReference type="AlphaFoldDB" id="A0A5D0MMG0"/>
<proteinExistence type="predicted"/>
<comment type="catalytic activity">
    <reaction evidence="1">
        <text>ATP + protein L-histidine = ADP + protein N-phospho-L-histidine.</text>
        <dbReference type="EC" id="2.7.13.3"/>
    </reaction>
</comment>
<keyword evidence="9" id="KW-1133">Transmembrane helix</keyword>
<comment type="caution">
    <text evidence="11">The sequence shown here is derived from an EMBL/GenBank/DDBJ whole genome shotgun (WGS) entry which is preliminary data.</text>
</comment>
<evidence type="ECO:0000313" key="11">
    <source>
        <dbReference type="EMBL" id="TYB33135.1"/>
    </source>
</evidence>
<feature type="domain" description="Histidine kinase" evidence="10">
    <location>
        <begin position="239"/>
        <end position="439"/>
    </location>
</feature>
<feature type="transmembrane region" description="Helical" evidence="9">
    <location>
        <begin position="196"/>
        <end position="215"/>
    </location>
</feature>
<dbReference type="CDD" id="cd00082">
    <property type="entry name" value="HisKA"/>
    <property type="match status" value="1"/>
</dbReference>
<keyword evidence="4" id="KW-0808">Transferase</keyword>